<keyword evidence="4" id="KW-0812">Transmembrane</keyword>
<keyword evidence="4" id="KW-0472">Membrane</keyword>
<reference evidence="6 7" key="2">
    <citation type="submission" date="2018-11" db="EMBL/GenBank/DDBJ databases">
        <authorList>
            <consortium name="Pathogen Informatics"/>
        </authorList>
    </citation>
    <scope>NUCLEOTIDE SEQUENCE [LARGE SCALE GENOMIC DNA]</scope>
</reference>
<dbReference type="EMBL" id="UYYF01000092">
    <property type="protein sequence ID" value="VDM96122.1"/>
    <property type="molecule type" value="Genomic_DNA"/>
</dbReference>
<keyword evidence="2" id="KW-0732">Signal</keyword>
<evidence type="ECO:0000313" key="7">
    <source>
        <dbReference type="Proteomes" id="UP000276776"/>
    </source>
</evidence>
<dbReference type="STRING" id="103827.A0A0N5CLF7"/>
<evidence type="ECO:0000259" key="5">
    <source>
        <dbReference type="SMART" id="SM00082"/>
    </source>
</evidence>
<dbReference type="InterPro" id="IPR032675">
    <property type="entry name" value="LRR_dom_sf"/>
</dbReference>
<gene>
    <name evidence="6" type="ORF">TCLT_LOCUS942</name>
</gene>
<accession>A0A0N5CLF7</accession>
<keyword evidence="7" id="KW-1185">Reference proteome</keyword>
<dbReference type="InterPro" id="IPR000483">
    <property type="entry name" value="Cys-rich_flank_reg_C"/>
</dbReference>
<keyword evidence="1" id="KW-0433">Leucine-rich repeat</keyword>
<proteinExistence type="predicted"/>
<dbReference type="OMA" id="PLDCTCY"/>
<evidence type="ECO:0000313" key="6">
    <source>
        <dbReference type="EMBL" id="VDM96122.1"/>
    </source>
</evidence>
<sequence>MKVKFQGNPLDCSCHVEELKNHLLDRYAYRHELQYESTCCATPEELQGIPLYRINDGAECTFLFGARYSFSHLSEITFILLALIIFAFCFTVLILFIHSRSDRQKKKYADVTQSQSRIALTLSQHLSNSPSSLTEPLTPPPESPISGISTKVPPPPPILTDI</sequence>
<dbReference type="SMART" id="SM00082">
    <property type="entry name" value="LRRCT"/>
    <property type="match status" value="1"/>
</dbReference>
<evidence type="ECO:0000256" key="4">
    <source>
        <dbReference type="SAM" id="Phobius"/>
    </source>
</evidence>
<name>A0A0N5CLF7_THECL</name>
<dbReference type="AlphaFoldDB" id="A0A0N5CLF7"/>
<feature type="compositionally biased region" description="Pro residues" evidence="3">
    <location>
        <begin position="152"/>
        <end position="162"/>
    </location>
</feature>
<feature type="transmembrane region" description="Helical" evidence="4">
    <location>
        <begin position="76"/>
        <end position="97"/>
    </location>
</feature>
<evidence type="ECO:0000256" key="1">
    <source>
        <dbReference type="ARBA" id="ARBA00022614"/>
    </source>
</evidence>
<dbReference type="Gene3D" id="3.80.10.10">
    <property type="entry name" value="Ribonuclease Inhibitor"/>
    <property type="match status" value="1"/>
</dbReference>
<reference evidence="8" key="1">
    <citation type="submission" date="2017-02" db="UniProtKB">
        <authorList>
            <consortium name="WormBaseParasite"/>
        </authorList>
    </citation>
    <scope>IDENTIFICATION</scope>
</reference>
<feature type="domain" description="LRRCT" evidence="5">
    <location>
        <begin position="8"/>
        <end position="61"/>
    </location>
</feature>
<dbReference type="OrthoDB" id="5845649at2759"/>
<dbReference type="WBParaSite" id="TCLT_0000094101-mRNA-1">
    <property type="protein sequence ID" value="TCLT_0000094101-mRNA-1"/>
    <property type="gene ID" value="TCLT_0000094101"/>
</dbReference>
<evidence type="ECO:0000256" key="3">
    <source>
        <dbReference type="SAM" id="MobiDB-lite"/>
    </source>
</evidence>
<feature type="region of interest" description="Disordered" evidence="3">
    <location>
        <begin position="124"/>
        <end position="162"/>
    </location>
</feature>
<evidence type="ECO:0000256" key="2">
    <source>
        <dbReference type="ARBA" id="ARBA00022729"/>
    </source>
</evidence>
<protein>
    <submittedName>
        <fullName evidence="8">LRRCT domain-containing protein</fullName>
    </submittedName>
</protein>
<keyword evidence="4" id="KW-1133">Transmembrane helix</keyword>
<evidence type="ECO:0000313" key="8">
    <source>
        <dbReference type="WBParaSite" id="TCLT_0000094101-mRNA-1"/>
    </source>
</evidence>
<dbReference type="Proteomes" id="UP000276776">
    <property type="component" value="Unassembled WGS sequence"/>
</dbReference>
<organism evidence="8">
    <name type="scientific">Thelazia callipaeda</name>
    <name type="common">Oriental eyeworm</name>
    <name type="synonym">Parasitic nematode</name>
    <dbReference type="NCBI Taxonomy" id="103827"/>
    <lineage>
        <taxon>Eukaryota</taxon>
        <taxon>Metazoa</taxon>
        <taxon>Ecdysozoa</taxon>
        <taxon>Nematoda</taxon>
        <taxon>Chromadorea</taxon>
        <taxon>Rhabditida</taxon>
        <taxon>Spirurina</taxon>
        <taxon>Spiruromorpha</taxon>
        <taxon>Thelazioidea</taxon>
        <taxon>Thelaziidae</taxon>
        <taxon>Thelazia</taxon>
    </lineage>
</organism>